<reference evidence="1 2" key="1">
    <citation type="journal article" date="2013" name="Biodegradation">
        <title>Occurrence of 4-tert-butylphenol (4-t-BP) biodegradation in an aquatic sample caused by the presence of Spirodela polyrrhiza and isolation of a 4-t-BP-utilizing bacterium.</title>
        <authorList>
            <person name="Ogata Y."/>
            <person name="Toyama T."/>
            <person name="Yu N."/>
            <person name="Wang X."/>
            <person name="Sei K."/>
            <person name="Ike M."/>
        </authorList>
    </citation>
    <scope>NUCLEOTIDE SEQUENCE [LARGE SCALE GENOMIC DNA]</scope>
    <source>
        <strain evidence="1 2">OMI</strain>
    </source>
</reference>
<dbReference type="AlphaFoldDB" id="A0A292ZKB2"/>
<dbReference type="Proteomes" id="UP000221538">
    <property type="component" value="Unassembled WGS sequence"/>
</dbReference>
<dbReference type="EMBL" id="BEWI01000032">
    <property type="protein sequence ID" value="GAY23374.1"/>
    <property type="molecule type" value="Genomic_DNA"/>
</dbReference>
<comment type="caution">
    <text evidence="1">The sequence shown here is derived from an EMBL/GenBank/DDBJ whole genome shotgun (WGS) entry which is preliminary data.</text>
</comment>
<reference evidence="1 2" key="2">
    <citation type="journal article" date="2013" name="Environ. Sci. Technol.">
        <title>The 4-tert-butylphenol-utilizing bacterium Sphingobium fuliginis OMI can degrade bisphenols via phenolic ring hydroxylation and meta-cleavage pathway.</title>
        <authorList>
            <person name="Ogata Y."/>
            <person name="Goda S."/>
            <person name="Toyama T."/>
            <person name="Sei K."/>
            <person name="Ike M."/>
        </authorList>
    </citation>
    <scope>NUCLEOTIDE SEQUENCE [LARGE SCALE GENOMIC DNA]</scope>
    <source>
        <strain evidence="1 2">OMI</strain>
    </source>
</reference>
<gene>
    <name evidence="1" type="ORF">SFOMI_3942</name>
</gene>
<sequence length="40" mass="4421">MVAMSCVITSYSIHYTKLDADGVSIAIEARFGDVDADRLW</sequence>
<name>A0A292ZKB2_SPHSA</name>
<evidence type="ECO:0000313" key="1">
    <source>
        <dbReference type="EMBL" id="GAY23374.1"/>
    </source>
</evidence>
<proteinExistence type="predicted"/>
<organism evidence="1 2">
    <name type="scientific">Sphingobium fuliginis (strain ATCC 27551)</name>
    <dbReference type="NCBI Taxonomy" id="336203"/>
    <lineage>
        <taxon>Bacteria</taxon>
        <taxon>Pseudomonadati</taxon>
        <taxon>Pseudomonadota</taxon>
        <taxon>Alphaproteobacteria</taxon>
        <taxon>Sphingomonadales</taxon>
        <taxon>Sphingomonadaceae</taxon>
        <taxon>Sphingobium</taxon>
    </lineage>
</organism>
<protein>
    <submittedName>
        <fullName evidence="1">Uncharacterized protein</fullName>
    </submittedName>
</protein>
<evidence type="ECO:0000313" key="2">
    <source>
        <dbReference type="Proteomes" id="UP000221538"/>
    </source>
</evidence>
<accession>A0A292ZKB2</accession>